<keyword evidence="4" id="KW-0732">Signal</keyword>
<dbReference type="Gene3D" id="2.60.120.290">
    <property type="entry name" value="Spermadhesin, CUB domain"/>
    <property type="match status" value="1"/>
</dbReference>
<dbReference type="Pfam" id="PF00431">
    <property type="entry name" value="CUB"/>
    <property type="match status" value="1"/>
</dbReference>
<protein>
    <recommendedName>
        <fullName evidence="5">CUB domain-containing protein</fullName>
    </recommendedName>
</protein>
<sequence>MMKLLLVLSALGLAQAWPWQWFVYQDRARAAVSCGAHSMDVGETLTIESQNYPSKYPRDHTCATEITCADPDSQIDFTCPSFELQNSNKCAKDYLEISDADGVLEKACGAKNPPTDLTTATNTLSLNFVTNSDTTRKSGFSCTATCVQKHIPSCGSHSMVPGQTFKIQSENYPDKYPRN</sequence>
<dbReference type="Proteomes" id="UP001497623">
    <property type="component" value="Unassembled WGS sequence"/>
</dbReference>
<evidence type="ECO:0000313" key="7">
    <source>
        <dbReference type="Proteomes" id="UP001497623"/>
    </source>
</evidence>
<gene>
    <name evidence="6" type="ORF">MNOR_LOCUS495</name>
</gene>
<evidence type="ECO:0000256" key="3">
    <source>
        <dbReference type="PROSITE-ProRule" id="PRU00059"/>
    </source>
</evidence>
<keyword evidence="7" id="KW-1185">Reference proteome</keyword>
<dbReference type="SMART" id="SM00042">
    <property type="entry name" value="CUB"/>
    <property type="match status" value="1"/>
</dbReference>
<name>A0AAV2PLI2_MEGNR</name>
<keyword evidence="2" id="KW-1015">Disulfide bond</keyword>
<keyword evidence="1" id="KW-0677">Repeat</keyword>
<dbReference type="InterPro" id="IPR000859">
    <property type="entry name" value="CUB_dom"/>
</dbReference>
<dbReference type="InterPro" id="IPR035914">
    <property type="entry name" value="Sperma_CUB_dom_sf"/>
</dbReference>
<accession>A0AAV2PLI2</accession>
<dbReference type="CDD" id="cd00041">
    <property type="entry name" value="CUB"/>
    <property type="match status" value="1"/>
</dbReference>
<feature type="chain" id="PRO_5043853233" description="CUB domain-containing protein" evidence="4">
    <location>
        <begin position="17"/>
        <end position="179"/>
    </location>
</feature>
<proteinExistence type="predicted"/>
<dbReference type="PROSITE" id="PS01180">
    <property type="entry name" value="CUB"/>
    <property type="match status" value="1"/>
</dbReference>
<dbReference type="AlphaFoldDB" id="A0AAV2PLI2"/>
<feature type="non-terminal residue" evidence="6">
    <location>
        <position position="179"/>
    </location>
</feature>
<evidence type="ECO:0000256" key="2">
    <source>
        <dbReference type="ARBA" id="ARBA00023157"/>
    </source>
</evidence>
<evidence type="ECO:0000256" key="1">
    <source>
        <dbReference type="ARBA" id="ARBA00022737"/>
    </source>
</evidence>
<dbReference type="PANTHER" id="PTHR24251">
    <property type="entry name" value="OVOCHYMASE-RELATED"/>
    <property type="match status" value="1"/>
</dbReference>
<evidence type="ECO:0000259" key="5">
    <source>
        <dbReference type="PROSITE" id="PS01180"/>
    </source>
</evidence>
<evidence type="ECO:0000256" key="4">
    <source>
        <dbReference type="SAM" id="SignalP"/>
    </source>
</evidence>
<organism evidence="6 7">
    <name type="scientific">Meganyctiphanes norvegica</name>
    <name type="common">Northern krill</name>
    <name type="synonym">Thysanopoda norvegica</name>
    <dbReference type="NCBI Taxonomy" id="48144"/>
    <lineage>
        <taxon>Eukaryota</taxon>
        <taxon>Metazoa</taxon>
        <taxon>Ecdysozoa</taxon>
        <taxon>Arthropoda</taxon>
        <taxon>Crustacea</taxon>
        <taxon>Multicrustacea</taxon>
        <taxon>Malacostraca</taxon>
        <taxon>Eumalacostraca</taxon>
        <taxon>Eucarida</taxon>
        <taxon>Euphausiacea</taxon>
        <taxon>Euphausiidae</taxon>
        <taxon>Meganyctiphanes</taxon>
    </lineage>
</organism>
<feature type="domain" description="CUB" evidence="5">
    <location>
        <begin position="34"/>
        <end position="147"/>
    </location>
</feature>
<feature type="signal peptide" evidence="4">
    <location>
        <begin position="1"/>
        <end position="16"/>
    </location>
</feature>
<comment type="caution">
    <text evidence="6">The sequence shown here is derived from an EMBL/GenBank/DDBJ whole genome shotgun (WGS) entry which is preliminary data.</text>
</comment>
<dbReference type="EMBL" id="CAXKWB010000109">
    <property type="protein sequence ID" value="CAL4059373.1"/>
    <property type="molecule type" value="Genomic_DNA"/>
</dbReference>
<reference evidence="6 7" key="1">
    <citation type="submission" date="2024-05" db="EMBL/GenBank/DDBJ databases">
        <authorList>
            <person name="Wallberg A."/>
        </authorList>
    </citation>
    <scope>NUCLEOTIDE SEQUENCE [LARGE SCALE GENOMIC DNA]</scope>
</reference>
<dbReference type="SUPFAM" id="SSF49854">
    <property type="entry name" value="Spermadhesin, CUB domain"/>
    <property type="match status" value="1"/>
</dbReference>
<comment type="caution">
    <text evidence="3">Lacks conserved residue(s) required for the propagation of feature annotation.</text>
</comment>
<evidence type="ECO:0000313" key="6">
    <source>
        <dbReference type="EMBL" id="CAL4059373.1"/>
    </source>
</evidence>